<dbReference type="AlphaFoldDB" id="A0A1G7E5Z8"/>
<dbReference type="GO" id="GO:0000155">
    <property type="term" value="F:phosphorelay sensor kinase activity"/>
    <property type="evidence" value="ECO:0007669"/>
    <property type="project" value="InterPro"/>
</dbReference>
<dbReference type="SMART" id="SM00388">
    <property type="entry name" value="HisKA"/>
    <property type="match status" value="1"/>
</dbReference>
<dbReference type="InterPro" id="IPR004358">
    <property type="entry name" value="Sig_transdc_His_kin-like_C"/>
</dbReference>
<comment type="subcellular location">
    <subcellularLocation>
        <location evidence="2">Membrane</location>
    </subcellularLocation>
</comment>
<reference evidence="15" key="1">
    <citation type="submission" date="2016-10" db="EMBL/GenBank/DDBJ databases">
        <authorList>
            <person name="Varghese N."/>
            <person name="Submissions S."/>
        </authorList>
    </citation>
    <scope>NUCLEOTIDE SEQUENCE [LARGE SCALE GENOMIC DNA]</scope>
    <source>
        <strain evidence="15">DSM 10146</strain>
    </source>
</reference>
<keyword evidence="6 11" id="KW-0812">Transmembrane</keyword>
<keyword evidence="5" id="KW-0808">Transferase</keyword>
<gene>
    <name evidence="14" type="ORF">SAMN04488105_105149</name>
</gene>
<protein>
    <recommendedName>
        <fullName evidence="3">histidine kinase</fullName>
        <ecNumber evidence="3">2.7.13.3</ecNumber>
    </recommendedName>
</protein>
<evidence type="ECO:0000256" key="3">
    <source>
        <dbReference type="ARBA" id="ARBA00012438"/>
    </source>
</evidence>
<dbReference type="Pfam" id="PF02518">
    <property type="entry name" value="HATPase_c"/>
    <property type="match status" value="1"/>
</dbReference>
<evidence type="ECO:0000259" key="13">
    <source>
        <dbReference type="PROSITE" id="PS50885"/>
    </source>
</evidence>
<dbReference type="InterPro" id="IPR013727">
    <property type="entry name" value="2CSK_N"/>
</dbReference>
<dbReference type="SUPFAM" id="SSF47384">
    <property type="entry name" value="Homodimeric domain of signal transducing histidine kinase"/>
    <property type="match status" value="1"/>
</dbReference>
<dbReference type="InterPro" id="IPR003660">
    <property type="entry name" value="HAMP_dom"/>
</dbReference>
<dbReference type="InterPro" id="IPR005467">
    <property type="entry name" value="His_kinase_dom"/>
</dbReference>
<keyword evidence="9" id="KW-0902">Two-component regulatory system</keyword>
<evidence type="ECO:0000313" key="14">
    <source>
        <dbReference type="EMBL" id="SDE59092.1"/>
    </source>
</evidence>
<dbReference type="InterPro" id="IPR036890">
    <property type="entry name" value="HATPase_C_sf"/>
</dbReference>
<dbReference type="SMART" id="SM00387">
    <property type="entry name" value="HATPase_c"/>
    <property type="match status" value="1"/>
</dbReference>
<evidence type="ECO:0000256" key="4">
    <source>
        <dbReference type="ARBA" id="ARBA00022553"/>
    </source>
</evidence>
<comment type="catalytic activity">
    <reaction evidence="1">
        <text>ATP + protein L-histidine = ADP + protein N-phospho-L-histidine.</text>
        <dbReference type="EC" id="2.7.13.3"/>
    </reaction>
</comment>
<evidence type="ECO:0000256" key="7">
    <source>
        <dbReference type="ARBA" id="ARBA00022777"/>
    </source>
</evidence>
<dbReference type="Gene3D" id="1.10.287.130">
    <property type="match status" value="1"/>
</dbReference>
<feature type="transmembrane region" description="Helical" evidence="11">
    <location>
        <begin position="170"/>
        <end position="191"/>
    </location>
</feature>
<evidence type="ECO:0000313" key="15">
    <source>
        <dbReference type="Proteomes" id="UP000198994"/>
    </source>
</evidence>
<dbReference type="PRINTS" id="PR00344">
    <property type="entry name" value="BCTRLSENSOR"/>
</dbReference>
<keyword evidence="8 11" id="KW-1133">Transmembrane helix</keyword>
<dbReference type="GO" id="GO:0005886">
    <property type="term" value="C:plasma membrane"/>
    <property type="evidence" value="ECO:0007669"/>
    <property type="project" value="TreeGrafter"/>
</dbReference>
<keyword evidence="7 14" id="KW-0418">Kinase</keyword>
<sequence>MAERIAIHPQGRSLLTRVLRAVIVLLLVGGVLAAATSWFSGRQAARESYDRLLLGAASDIAESIRIQNGEAMVDLPVSAFQLLAQAPDDRVSYAVRGPDETLITGFDDAPKAPTERPRITGPRFFDATMQGEEARFVEITRRFAERDFSGEVRVTVGQTLRARDAMTTQLMLEAVLPMGLAGIALLVASVLTIRSAMRPLEAIADDLATRDPYDLTPMPTENVPREVAVILEAMNRFMARLDRQFDAMRNLISDSAHQLRTPVAAIRVQAETALDAEDDTCRDAALDRLVRRTRSLGTLLDQMLSRALVIHRNDSAPRQRLDLREVALDIVDSRDHEAIAPGVEVGLVIGEDAVEVLADAFSLTEAGRNLLSNALKHGAPPVRIGADRDGGMARLWVEDAGPGLPPELDGRLGERFRRSTASREDSAGIGLSIVTAVAEAFDGRIEARRSADGFRISLVLPAAEPET</sequence>
<dbReference type="STRING" id="282683.SAMN04488105_105149"/>
<evidence type="ECO:0000259" key="12">
    <source>
        <dbReference type="PROSITE" id="PS50109"/>
    </source>
</evidence>
<dbReference type="Proteomes" id="UP000198994">
    <property type="component" value="Unassembled WGS sequence"/>
</dbReference>
<feature type="transmembrane region" description="Helical" evidence="11">
    <location>
        <begin position="18"/>
        <end position="39"/>
    </location>
</feature>
<feature type="domain" description="HAMP" evidence="13">
    <location>
        <begin position="194"/>
        <end position="246"/>
    </location>
</feature>
<organism evidence="14 15">
    <name type="scientific">Salipiger thiooxidans</name>
    <dbReference type="NCBI Taxonomy" id="282683"/>
    <lineage>
        <taxon>Bacteria</taxon>
        <taxon>Pseudomonadati</taxon>
        <taxon>Pseudomonadota</taxon>
        <taxon>Alphaproteobacteria</taxon>
        <taxon>Rhodobacterales</taxon>
        <taxon>Roseobacteraceae</taxon>
        <taxon>Salipiger</taxon>
    </lineage>
</organism>
<dbReference type="CDD" id="cd00082">
    <property type="entry name" value="HisKA"/>
    <property type="match status" value="1"/>
</dbReference>
<evidence type="ECO:0000256" key="1">
    <source>
        <dbReference type="ARBA" id="ARBA00000085"/>
    </source>
</evidence>
<evidence type="ECO:0000256" key="2">
    <source>
        <dbReference type="ARBA" id="ARBA00004370"/>
    </source>
</evidence>
<dbReference type="SUPFAM" id="SSF55874">
    <property type="entry name" value="ATPase domain of HSP90 chaperone/DNA topoisomerase II/histidine kinase"/>
    <property type="match status" value="1"/>
</dbReference>
<keyword evidence="15" id="KW-1185">Reference proteome</keyword>
<keyword evidence="4" id="KW-0597">Phosphoprotein</keyword>
<feature type="domain" description="Histidine kinase" evidence="12">
    <location>
        <begin position="254"/>
        <end position="464"/>
    </location>
</feature>
<dbReference type="PROSITE" id="PS50885">
    <property type="entry name" value="HAMP"/>
    <property type="match status" value="1"/>
</dbReference>
<dbReference type="RefSeq" id="WP_089958078.1">
    <property type="nucleotide sequence ID" value="NZ_FNAV01000005.1"/>
</dbReference>
<dbReference type="PANTHER" id="PTHR45436">
    <property type="entry name" value="SENSOR HISTIDINE KINASE YKOH"/>
    <property type="match status" value="1"/>
</dbReference>
<accession>A0A1G7E5Z8</accession>
<dbReference type="InterPro" id="IPR003594">
    <property type="entry name" value="HATPase_dom"/>
</dbReference>
<dbReference type="InterPro" id="IPR036097">
    <property type="entry name" value="HisK_dim/P_sf"/>
</dbReference>
<keyword evidence="10 11" id="KW-0472">Membrane</keyword>
<evidence type="ECO:0000256" key="8">
    <source>
        <dbReference type="ARBA" id="ARBA00022989"/>
    </source>
</evidence>
<proteinExistence type="predicted"/>
<dbReference type="InterPro" id="IPR003661">
    <property type="entry name" value="HisK_dim/P_dom"/>
</dbReference>
<dbReference type="PROSITE" id="PS50109">
    <property type="entry name" value="HIS_KIN"/>
    <property type="match status" value="1"/>
</dbReference>
<dbReference type="PANTHER" id="PTHR45436:SF1">
    <property type="entry name" value="SENSOR PROTEIN QSEC"/>
    <property type="match status" value="1"/>
</dbReference>
<dbReference type="Gene3D" id="3.30.565.10">
    <property type="entry name" value="Histidine kinase-like ATPase, C-terminal domain"/>
    <property type="match status" value="1"/>
</dbReference>
<evidence type="ECO:0000256" key="10">
    <source>
        <dbReference type="ARBA" id="ARBA00023136"/>
    </source>
</evidence>
<dbReference type="EMBL" id="FNAV01000005">
    <property type="protein sequence ID" value="SDE59092.1"/>
    <property type="molecule type" value="Genomic_DNA"/>
</dbReference>
<dbReference type="EC" id="2.7.13.3" evidence="3"/>
<evidence type="ECO:0000256" key="5">
    <source>
        <dbReference type="ARBA" id="ARBA00022679"/>
    </source>
</evidence>
<name>A0A1G7E5Z8_9RHOB</name>
<evidence type="ECO:0000256" key="11">
    <source>
        <dbReference type="SAM" id="Phobius"/>
    </source>
</evidence>
<evidence type="ECO:0000256" key="6">
    <source>
        <dbReference type="ARBA" id="ARBA00022692"/>
    </source>
</evidence>
<dbReference type="Pfam" id="PF00512">
    <property type="entry name" value="HisKA"/>
    <property type="match status" value="1"/>
</dbReference>
<dbReference type="InterPro" id="IPR050428">
    <property type="entry name" value="TCS_sensor_his_kinase"/>
</dbReference>
<dbReference type="OrthoDB" id="913606at2"/>
<dbReference type="CDD" id="cd00075">
    <property type="entry name" value="HATPase"/>
    <property type="match status" value="1"/>
</dbReference>
<evidence type="ECO:0000256" key="9">
    <source>
        <dbReference type="ARBA" id="ARBA00023012"/>
    </source>
</evidence>
<dbReference type="Pfam" id="PF08521">
    <property type="entry name" value="2CSK_N"/>
    <property type="match status" value="1"/>
</dbReference>